<proteinExistence type="predicted"/>
<dbReference type="Proteomes" id="UP001595839">
    <property type="component" value="Unassembled WGS sequence"/>
</dbReference>
<sequence>MTPLLLLGALASAHPTSPTSVHILTLAHPAPRAIRVRRSPR</sequence>
<evidence type="ECO:0000313" key="1">
    <source>
        <dbReference type="EMBL" id="MFC4498709.1"/>
    </source>
</evidence>
<accession>A0ABV9AG55</accession>
<organism evidence="1 2">
    <name type="scientific">Streptomyces vulcanius</name>
    <dbReference type="NCBI Taxonomy" id="1441876"/>
    <lineage>
        <taxon>Bacteria</taxon>
        <taxon>Bacillati</taxon>
        <taxon>Actinomycetota</taxon>
        <taxon>Actinomycetes</taxon>
        <taxon>Kitasatosporales</taxon>
        <taxon>Streptomycetaceae</taxon>
        <taxon>Streptomyces</taxon>
    </lineage>
</organism>
<reference evidence="2" key="1">
    <citation type="journal article" date="2019" name="Int. J. Syst. Evol. Microbiol.">
        <title>The Global Catalogue of Microorganisms (GCM) 10K type strain sequencing project: providing services to taxonomists for standard genome sequencing and annotation.</title>
        <authorList>
            <consortium name="The Broad Institute Genomics Platform"/>
            <consortium name="The Broad Institute Genome Sequencing Center for Infectious Disease"/>
            <person name="Wu L."/>
            <person name="Ma J."/>
        </authorList>
    </citation>
    <scope>NUCLEOTIDE SEQUENCE [LARGE SCALE GENOMIC DNA]</scope>
    <source>
        <strain evidence="2">CGMCC 4.7177</strain>
    </source>
</reference>
<gene>
    <name evidence="1" type="ORF">ACFPIH_04080</name>
</gene>
<dbReference type="RefSeq" id="WP_381168239.1">
    <property type="nucleotide sequence ID" value="NZ_JBHSFK010000002.1"/>
</dbReference>
<comment type="caution">
    <text evidence="1">The sequence shown here is derived from an EMBL/GenBank/DDBJ whole genome shotgun (WGS) entry which is preliminary data.</text>
</comment>
<keyword evidence="2" id="KW-1185">Reference proteome</keyword>
<evidence type="ECO:0000313" key="2">
    <source>
        <dbReference type="Proteomes" id="UP001595839"/>
    </source>
</evidence>
<dbReference type="EMBL" id="JBHSFK010000002">
    <property type="protein sequence ID" value="MFC4498709.1"/>
    <property type="molecule type" value="Genomic_DNA"/>
</dbReference>
<name>A0ABV9AG55_9ACTN</name>
<protein>
    <submittedName>
        <fullName evidence="1">Uncharacterized protein</fullName>
    </submittedName>
</protein>